<protein>
    <recommendedName>
        <fullName evidence="4">PEP-CTERM sorting domain-containing protein</fullName>
    </recommendedName>
</protein>
<accession>A0A840V5M5</accession>
<evidence type="ECO:0008006" key="4">
    <source>
        <dbReference type="Google" id="ProtNLM"/>
    </source>
</evidence>
<dbReference type="RefSeq" id="WP_184020383.1">
    <property type="nucleotide sequence ID" value="NZ_JACHFD010000017.1"/>
</dbReference>
<evidence type="ECO:0000313" key="2">
    <source>
        <dbReference type="EMBL" id="MBB5352933.1"/>
    </source>
</evidence>
<keyword evidence="3" id="KW-1185">Reference proteome</keyword>
<dbReference type="AlphaFoldDB" id="A0A840V5M5"/>
<dbReference type="Proteomes" id="UP000557717">
    <property type="component" value="Unassembled WGS sequence"/>
</dbReference>
<comment type="caution">
    <text evidence="2">The sequence shown here is derived from an EMBL/GenBank/DDBJ whole genome shotgun (WGS) entry which is preliminary data.</text>
</comment>
<feature type="signal peptide" evidence="1">
    <location>
        <begin position="1"/>
        <end position="25"/>
    </location>
</feature>
<feature type="chain" id="PRO_5032471270" description="PEP-CTERM sorting domain-containing protein" evidence="1">
    <location>
        <begin position="26"/>
        <end position="226"/>
    </location>
</feature>
<proteinExistence type="predicted"/>
<evidence type="ECO:0000313" key="3">
    <source>
        <dbReference type="Proteomes" id="UP000557717"/>
    </source>
</evidence>
<reference evidence="2 3" key="1">
    <citation type="submission" date="2020-08" db="EMBL/GenBank/DDBJ databases">
        <title>Genomic Encyclopedia of Type Strains, Phase IV (KMG-IV): sequencing the most valuable type-strain genomes for metagenomic binning, comparative biology and taxonomic classification.</title>
        <authorList>
            <person name="Goeker M."/>
        </authorList>
    </citation>
    <scope>NUCLEOTIDE SEQUENCE [LARGE SCALE GENOMIC DNA]</scope>
    <source>
        <strain evidence="2 3">YC6886</strain>
    </source>
</reference>
<organism evidence="2 3">
    <name type="scientific">Haloferula luteola</name>
    <dbReference type="NCBI Taxonomy" id="595692"/>
    <lineage>
        <taxon>Bacteria</taxon>
        <taxon>Pseudomonadati</taxon>
        <taxon>Verrucomicrobiota</taxon>
        <taxon>Verrucomicrobiia</taxon>
        <taxon>Verrucomicrobiales</taxon>
        <taxon>Verrucomicrobiaceae</taxon>
        <taxon>Haloferula</taxon>
    </lineage>
</organism>
<name>A0A840V5M5_9BACT</name>
<dbReference type="EMBL" id="JACHFD010000017">
    <property type="protein sequence ID" value="MBB5352933.1"/>
    <property type="molecule type" value="Genomic_DNA"/>
</dbReference>
<gene>
    <name evidence="2" type="ORF">HNR46_003182</name>
</gene>
<sequence>MDNLSQRATYKILSVLGSAAFSTMAANGALMVVAQNLPLNTPYPRFGGTVGADQDPGGELTPIILGQTFLAQESGQLYTIEAAADMGAGYIPVNPLMVSVVSIVDGQSGSILASALVSPSEIPLEYSGSGFSIIAQFADGLFLEAGTQYGIEFSSPTGPAHYMLYGASTVTDYYPDGVAYLRQTSDDSIDRDHQGDFYFRVTAHAPEPSVMLLNAFAALILLRRRR</sequence>
<keyword evidence="1" id="KW-0732">Signal</keyword>
<evidence type="ECO:0000256" key="1">
    <source>
        <dbReference type="SAM" id="SignalP"/>
    </source>
</evidence>